<reference evidence="5" key="1">
    <citation type="submission" date="2016-12" db="EMBL/GenBank/DDBJ databases">
        <title>Whole genome sequencing of Sphingomonas koreensis.</title>
        <authorList>
            <person name="Conlan S."/>
            <person name="Thomas P.J."/>
            <person name="Mullikin J."/>
            <person name="Palmore T.N."/>
            <person name="Frank K.M."/>
            <person name="Segre J.A."/>
        </authorList>
    </citation>
    <scope>NUCLEOTIDE SEQUENCE</scope>
    <source>
        <strain evidence="5">ABOJV</strain>
    </source>
</reference>
<dbReference type="OrthoDB" id="7210452at2"/>
<evidence type="ECO:0000259" key="4">
    <source>
        <dbReference type="Pfam" id="PF05426"/>
    </source>
</evidence>
<dbReference type="Gene3D" id="1.50.10.100">
    <property type="entry name" value="Chondroitin AC/alginate lyase"/>
    <property type="match status" value="1"/>
</dbReference>
<feature type="domain" description="Alginate lyase" evidence="4">
    <location>
        <begin position="96"/>
        <end position="371"/>
    </location>
</feature>
<dbReference type="Proteomes" id="UP000286681">
    <property type="component" value="Unassembled WGS sequence"/>
</dbReference>
<keyword evidence="7" id="KW-1185">Reference proteome</keyword>
<dbReference type="STRING" id="93064.BRX40_06985"/>
<accession>A0A1L6J8B7</accession>
<dbReference type="GO" id="GO:0016829">
    <property type="term" value="F:lyase activity"/>
    <property type="evidence" value="ECO:0007669"/>
    <property type="project" value="UniProtKB-KW"/>
</dbReference>
<keyword evidence="2 5" id="KW-0456">Lyase</keyword>
<dbReference type="InterPro" id="IPR008397">
    <property type="entry name" value="Alginate_lyase_dom"/>
</dbReference>
<sequence>MKLGRTIPLSVLAVTAAAGALPAAAAFSPAGPAAVCRASDGYAPDFGGRRTFTLRPAELEAIKASLASDAAVGQAYRALRARADQALARKPGSVLDKRTVPLSGDRRDYVSLAPYWWPDPANPGGPYVRRDGQVNPERETNRFDRSALGRLVSDTDALGLAYYYSGERKYADKAAALVRAWFLDPATGMNPNMNYAQAVPGRENGRAEGVLDTSGFIAVIDAVGLIGPSGALSPDEIKALETWFSRYVDWMRSSPNGKAEAAARNNHGIWYDAQISRFALFARREDIARRTVGDFSKARIAKQIDPSGALPHELTRTRSFHYSIYTLDAAYHVADSAVCLGTDLYGAEVEGRSLRKATAYVAAYRGRQADWPYKEMKWPAEGLEDLLTRADAAWGPGAYPRMAGGDMILRYRIVAP</sequence>
<evidence type="ECO:0000313" key="6">
    <source>
        <dbReference type="EMBL" id="RSU98252.1"/>
    </source>
</evidence>
<dbReference type="GO" id="GO:0042597">
    <property type="term" value="C:periplasmic space"/>
    <property type="evidence" value="ECO:0007669"/>
    <property type="project" value="InterPro"/>
</dbReference>
<name>A0A1L6J8B7_9SPHN</name>
<gene>
    <name evidence="5" type="ORF">BRX40_06985</name>
    <name evidence="6" type="ORF">CA257_22220</name>
</gene>
<dbReference type="EMBL" id="QQWO01000030">
    <property type="protein sequence ID" value="RSU98252.1"/>
    <property type="molecule type" value="Genomic_DNA"/>
</dbReference>
<reference evidence="7" key="2">
    <citation type="submission" date="2016-12" db="EMBL/GenBank/DDBJ databases">
        <title>Whole genome sequencing of Sphingomonas sp. ABOJV.</title>
        <authorList>
            <person name="Conlan S."/>
            <person name="Thomas P.J."/>
            <person name="Mullikin J."/>
            <person name="Palmore T.N."/>
            <person name="Frank K.M."/>
            <person name="Segre J.A."/>
        </authorList>
    </citation>
    <scope>NUCLEOTIDE SEQUENCE [LARGE SCALE GENOMIC DNA]</scope>
    <source>
        <strain evidence="7">ABOJV</strain>
    </source>
</reference>
<protein>
    <submittedName>
        <fullName evidence="5">Alginate lyase</fullName>
    </submittedName>
</protein>
<dbReference type="SUPFAM" id="SSF48230">
    <property type="entry name" value="Chondroitin AC/alginate lyase"/>
    <property type="match status" value="1"/>
</dbReference>
<evidence type="ECO:0000313" key="7">
    <source>
        <dbReference type="Proteomes" id="UP000185161"/>
    </source>
</evidence>
<proteinExistence type="predicted"/>
<dbReference type="Proteomes" id="UP000185161">
    <property type="component" value="Chromosome"/>
</dbReference>
<dbReference type="AlphaFoldDB" id="A0A1L6J8B7"/>
<dbReference type="GeneID" id="44132295"/>
<evidence type="ECO:0000256" key="2">
    <source>
        <dbReference type="ARBA" id="ARBA00023239"/>
    </source>
</evidence>
<evidence type="ECO:0000256" key="1">
    <source>
        <dbReference type="ARBA" id="ARBA00022729"/>
    </source>
</evidence>
<evidence type="ECO:0000313" key="8">
    <source>
        <dbReference type="Proteomes" id="UP000286681"/>
    </source>
</evidence>
<organism evidence="5 7">
    <name type="scientific">Sphingomonas koreensis</name>
    <dbReference type="NCBI Taxonomy" id="93064"/>
    <lineage>
        <taxon>Bacteria</taxon>
        <taxon>Pseudomonadati</taxon>
        <taxon>Pseudomonadota</taxon>
        <taxon>Alphaproteobacteria</taxon>
        <taxon>Sphingomonadales</taxon>
        <taxon>Sphingomonadaceae</taxon>
        <taxon>Sphingomonas</taxon>
    </lineage>
</organism>
<reference evidence="6 8" key="3">
    <citation type="submission" date="2018-07" db="EMBL/GenBank/DDBJ databases">
        <title>Genomic and Epidemiologic Investigation of an Indolent Hospital Outbreak.</title>
        <authorList>
            <person name="Johnson R.C."/>
            <person name="Deming C."/>
            <person name="Conlan S."/>
            <person name="Zellmer C.J."/>
            <person name="Michelin A.V."/>
            <person name="Lee-Lin S."/>
            <person name="Thomas P.J."/>
            <person name="Park M."/>
            <person name="Weingarten R.A."/>
            <person name="Less J."/>
            <person name="Dekker J.P."/>
            <person name="Frank K.M."/>
            <person name="Musser K.A."/>
            <person name="Mcquiston J.R."/>
            <person name="Henderson D.K."/>
            <person name="Lau A.F."/>
            <person name="Palmore T.N."/>
            <person name="Segre J.A."/>
        </authorList>
    </citation>
    <scope>NUCLEOTIDE SEQUENCE [LARGE SCALE GENOMIC DNA]</scope>
    <source>
        <strain evidence="6 8">SK-NIH.Env10_0317</strain>
    </source>
</reference>
<dbReference type="KEGG" id="skr:BRX40_06985"/>
<evidence type="ECO:0000313" key="5">
    <source>
        <dbReference type="EMBL" id="APR52211.1"/>
    </source>
</evidence>
<feature type="signal peptide" evidence="3">
    <location>
        <begin position="1"/>
        <end position="25"/>
    </location>
</feature>
<feature type="chain" id="PRO_5041797827" evidence="3">
    <location>
        <begin position="26"/>
        <end position="416"/>
    </location>
</feature>
<evidence type="ECO:0000256" key="3">
    <source>
        <dbReference type="SAM" id="SignalP"/>
    </source>
</evidence>
<keyword evidence="1 3" id="KW-0732">Signal</keyword>
<dbReference type="EMBL" id="CP018820">
    <property type="protein sequence ID" value="APR52211.1"/>
    <property type="molecule type" value="Genomic_DNA"/>
</dbReference>
<dbReference type="Pfam" id="PF05426">
    <property type="entry name" value="Alginate_lyase"/>
    <property type="match status" value="1"/>
</dbReference>
<dbReference type="InterPro" id="IPR008929">
    <property type="entry name" value="Chondroitin_lyas"/>
</dbReference>
<dbReference type="RefSeq" id="WP_075151115.1">
    <property type="nucleotide sequence ID" value="NZ_CP018820.1"/>
</dbReference>